<evidence type="ECO:0000256" key="2">
    <source>
        <dbReference type="ARBA" id="ARBA00022475"/>
    </source>
</evidence>
<evidence type="ECO:0000256" key="13">
    <source>
        <dbReference type="SAM" id="Coils"/>
    </source>
</evidence>
<feature type="coiled-coil region" evidence="13">
    <location>
        <begin position="31"/>
        <end position="58"/>
    </location>
</feature>
<keyword evidence="8" id="KW-0472">Membrane</keyword>
<evidence type="ECO:0000256" key="11">
    <source>
        <dbReference type="ARBA" id="ARBA00035703"/>
    </source>
</evidence>
<feature type="region of interest" description="Disordered" evidence="14">
    <location>
        <begin position="88"/>
        <end position="129"/>
    </location>
</feature>
<name>A0A1G8KDL6_9GAMM</name>
<dbReference type="OrthoDB" id="6401511at2"/>
<dbReference type="RefSeq" id="WP_090360960.1">
    <property type="nucleotide sequence ID" value="NZ_FNEM01000001.1"/>
</dbReference>
<evidence type="ECO:0000256" key="5">
    <source>
        <dbReference type="ARBA" id="ARBA00022692"/>
    </source>
</evidence>
<evidence type="ECO:0000256" key="10">
    <source>
        <dbReference type="ARBA" id="ARBA00035657"/>
    </source>
</evidence>
<dbReference type="InterPro" id="IPR009386">
    <property type="entry name" value="ZapG-like"/>
</dbReference>
<keyword evidence="13" id="KW-0175">Coiled coil</keyword>
<evidence type="ECO:0000256" key="1">
    <source>
        <dbReference type="ARBA" id="ARBA00004377"/>
    </source>
</evidence>
<keyword evidence="2" id="KW-1003">Cell membrane</keyword>
<accession>A0A1G8KDL6</accession>
<dbReference type="GO" id="GO:0051301">
    <property type="term" value="P:cell division"/>
    <property type="evidence" value="ECO:0007669"/>
    <property type="project" value="UniProtKB-KW"/>
</dbReference>
<evidence type="ECO:0000256" key="4">
    <source>
        <dbReference type="ARBA" id="ARBA00022618"/>
    </source>
</evidence>
<evidence type="ECO:0000256" key="7">
    <source>
        <dbReference type="ARBA" id="ARBA00022989"/>
    </source>
</evidence>
<keyword evidence="3" id="KW-0997">Cell inner membrane</keyword>
<keyword evidence="16" id="KW-1185">Reference proteome</keyword>
<evidence type="ECO:0000256" key="8">
    <source>
        <dbReference type="ARBA" id="ARBA00023136"/>
    </source>
</evidence>
<dbReference type="GO" id="GO:0005886">
    <property type="term" value="C:plasma membrane"/>
    <property type="evidence" value="ECO:0007669"/>
    <property type="project" value="UniProtKB-SubCell"/>
</dbReference>
<dbReference type="PANTHER" id="PTHR39579">
    <property type="entry name" value="INNER MEMBRANE PROTEIN YHCB"/>
    <property type="match status" value="1"/>
</dbReference>
<organism evidence="15 16">
    <name type="scientific">Ferrimonas sediminum</name>
    <dbReference type="NCBI Taxonomy" id="718193"/>
    <lineage>
        <taxon>Bacteria</taxon>
        <taxon>Pseudomonadati</taxon>
        <taxon>Pseudomonadota</taxon>
        <taxon>Gammaproteobacteria</taxon>
        <taxon>Alteromonadales</taxon>
        <taxon>Ferrimonadaceae</taxon>
        <taxon>Ferrimonas</taxon>
    </lineage>
</organism>
<dbReference type="Proteomes" id="UP000199527">
    <property type="component" value="Unassembled WGS sequence"/>
</dbReference>
<dbReference type="EMBL" id="FNEM01000001">
    <property type="protein sequence ID" value="SDI41498.1"/>
    <property type="molecule type" value="Genomic_DNA"/>
</dbReference>
<comment type="similarity">
    <text evidence="10">Belongs to the ZapG family.</text>
</comment>
<evidence type="ECO:0000256" key="14">
    <source>
        <dbReference type="SAM" id="MobiDB-lite"/>
    </source>
</evidence>
<reference evidence="16" key="1">
    <citation type="submission" date="2016-10" db="EMBL/GenBank/DDBJ databases">
        <authorList>
            <person name="Varghese N."/>
            <person name="Submissions S."/>
        </authorList>
    </citation>
    <scope>NUCLEOTIDE SEQUENCE [LARGE SCALE GENOMIC DNA]</scope>
    <source>
        <strain evidence="16">DSM 23317</strain>
    </source>
</reference>
<keyword evidence="9" id="KW-0131">Cell cycle</keyword>
<dbReference type="GO" id="GO:0008360">
    <property type="term" value="P:regulation of cell shape"/>
    <property type="evidence" value="ECO:0007669"/>
    <property type="project" value="UniProtKB-KW"/>
</dbReference>
<keyword evidence="7" id="KW-1133">Transmembrane helix</keyword>
<keyword evidence="5" id="KW-0812">Transmembrane</keyword>
<gene>
    <name evidence="15" type="ORF">SAMN04488540_101337</name>
</gene>
<dbReference type="Pfam" id="PF06295">
    <property type="entry name" value="ZapG-like"/>
    <property type="match status" value="1"/>
</dbReference>
<dbReference type="PANTHER" id="PTHR39579:SF1">
    <property type="entry name" value="INNER MEMBRANE PROTEIN YHCB"/>
    <property type="match status" value="1"/>
</dbReference>
<keyword evidence="4" id="KW-0132">Cell division</keyword>
<dbReference type="AlphaFoldDB" id="A0A1G8KDL6"/>
<evidence type="ECO:0000256" key="3">
    <source>
        <dbReference type="ARBA" id="ARBA00022519"/>
    </source>
</evidence>
<evidence type="ECO:0000313" key="16">
    <source>
        <dbReference type="Proteomes" id="UP000199527"/>
    </source>
</evidence>
<evidence type="ECO:0000256" key="12">
    <source>
        <dbReference type="ARBA" id="ARBA00035727"/>
    </source>
</evidence>
<evidence type="ECO:0000313" key="15">
    <source>
        <dbReference type="EMBL" id="SDI41498.1"/>
    </source>
</evidence>
<protein>
    <recommendedName>
        <fullName evidence="11">Z-ring associated protein G</fullName>
    </recommendedName>
    <alternativeName>
        <fullName evidence="12">Cell division protein ZapG</fullName>
    </alternativeName>
</protein>
<keyword evidence="6" id="KW-0133">Cell shape</keyword>
<evidence type="ECO:0000256" key="9">
    <source>
        <dbReference type="ARBA" id="ARBA00023306"/>
    </source>
</evidence>
<proteinExistence type="inferred from homology"/>
<sequence>MNEVWIVLALIVGFGIGYAVRWRTSGTPADAHSVRQKLEKARFELDQQRQEMADYFEQSHATLLQLSQDVDRANRLWNESASHLFEEQLSTAKLPLHQPDPEPLTTEDQQPNDYVHGSHGIISPRKKVS</sequence>
<evidence type="ECO:0000256" key="6">
    <source>
        <dbReference type="ARBA" id="ARBA00022960"/>
    </source>
</evidence>
<comment type="subcellular location">
    <subcellularLocation>
        <location evidence="1">Cell inner membrane</location>
        <topology evidence="1">Single-pass membrane protein</topology>
    </subcellularLocation>
</comment>